<comment type="caution">
    <text evidence="3">The sequence shown here is derived from an EMBL/GenBank/DDBJ whole genome shotgun (WGS) entry which is preliminary data.</text>
</comment>
<accession>A0A4U0S8K2</accession>
<organism evidence="3 4">
    <name type="scientific">Actinacidiphila oryziradicis</name>
    <dbReference type="NCBI Taxonomy" id="2571141"/>
    <lineage>
        <taxon>Bacteria</taxon>
        <taxon>Bacillati</taxon>
        <taxon>Actinomycetota</taxon>
        <taxon>Actinomycetes</taxon>
        <taxon>Kitasatosporales</taxon>
        <taxon>Streptomycetaceae</taxon>
        <taxon>Actinacidiphila</taxon>
    </lineage>
</organism>
<dbReference type="OrthoDB" id="3542657at2"/>
<evidence type="ECO:0000313" key="4">
    <source>
        <dbReference type="Proteomes" id="UP000305778"/>
    </source>
</evidence>
<proteinExistence type="predicted"/>
<feature type="compositionally biased region" description="Basic residues" evidence="1">
    <location>
        <begin position="50"/>
        <end position="59"/>
    </location>
</feature>
<gene>
    <name evidence="3" type="ORF">FCI23_34030</name>
</gene>
<sequence length="134" mass="14234">MVAGAGGVVLSAREDGRDPVFLEGYPSDLTDGQWTLVEPLLPAPGTGPKGGRREKHPRRRTVDAIIICGASGSPLAGGAMRESRSLCENGRAPWRGVSRGRLLSVQQRQLVGGGRRRRGPRSGGRPGRWATGRT</sequence>
<protein>
    <submittedName>
        <fullName evidence="3">Transposase</fullName>
    </submittedName>
</protein>
<feature type="region of interest" description="Disordered" evidence="1">
    <location>
        <begin position="103"/>
        <end position="134"/>
    </location>
</feature>
<feature type="region of interest" description="Disordered" evidence="1">
    <location>
        <begin position="38"/>
        <end position="61"/>
    </location>
</feature>
<feature type="domain" description="Insertion element IS402-like" evidence="2">
    <location>
        <begin position="29"/>
        <end position="74"/>
    </location>
</feature>
<evidence type="ECO:0000313" key="3">
    <source>
        <dbReference type="EMBL" id="TKA04913.1"/>
    </source>
</evidence>
<evidence type="ECO:0000259" key="2">
    <source>
        <dbReference type="Pfam" id="PF13340"/>
    </source>
</evidence>
<dbReference type="InterPro" id="IPR025161">
    <property type="entry name" value="IS402-like_dom"/>
</dbReference>
<reference evidence="3 4" key="1">
    <citation type="submission" date="2019-04" db="EMBL/GenBank/DDBJ databases">
        <title>Streptomyces oryziradicis sp. nov., a novel actinomycete isolated from rhizosphere soil of rice (Oryza sativa L.).</title>
        <authorList>
            <person name="Li C."/>
        </authorList>
    </citation>
    <scope>NUCLEOTIDE SEQUENCE [LARGE SCALE GENOMIC DNA]</scope>
    <source>
        <strain evidence="3 4">NEAU-C40</strain>
    </source>
</reference>
<keyword evidence="4" id="KW-1185">Reference proteome</keyword>
<dbReference type="EMBL" id="SUMC01000045">
    <property type="protein sequence ID" value="TKA04913.1"/>
    <property type="molecule type" value="Genomic_DNA"/>
</dbReference>
<dbReference type="Pfam" id="PF13340">
    <property type="entry name" value="DUF4096"/>
    <property type="match status" value="1"/>
</dbReference>
<dbReference type="Proteomes" id="UP000305778">
    <property type="component" value="Unassembled WGS sequence"/>
</dbReference>
<name>A0A4U0S8K2_9ACTN</name>
<dbReference type="AlphaFoldDB" id="A0A4U0S8K2"/>
<evidence type="ECO:0000256" key="1">
    <source>
        <dbReference type="SAM" id="MobiDB-lite"/>
    </source>
</evidence>